<comment type="caution">
    <text evidence="1">The sequence shown here is derived from an EMBL/GenBank/DDBJ whole genome shotgun (WGS) entry which is preliminary data.</text>
</comment>
<sequence>MRSICCCGWRFGSPRVRFGLFVSASLGMKRKPSKVDQLVFEELVHEKSLKLGAVNHLDYLGVQVAWVIVKHFPRIQFTRVIVMWNGKK</sequence>
<proteinExistence type="predicted"/>
<accession>A0ACC2L8Y3</accession>
<keyword evidence="2" id="KW-1185">Reference proteome</keyword>
<evidence type="ECO:0000313" key="2">
    <source>
        <dbReference type="Proteomes" id="UP001234297"/>
    </source>
</evidence>
<organism evidence="1 2">
    <name type="scientific">Persea americana</name>
    <name type="common">Avocado</name>
    <dbReference type="NCBI Taxonomy" id="3435"/>
    <lineage>
        <taxon>Eukaryota</taxon>
        <taxon>Viridiplantae</taxon>
        <taxon>Streptophyta</taxon>
        <taxon>Embryophyta</taxon>
        <taxon>Tracheophyta</taxon>
        <taxon>Spermatophyta</taxon>
        <taxon>Magnoliopsida</taxon>
        <taxon>Magnoliidae</taxon>
        <taxon>Laurales</taxon>
        <taxon>Lauraceae</taxon>
        <taxon>Persea</taxon>
    </lineage>
</organism>
<gene>
    <name evidence="1" type="ORF">MRB53_023219</name>
</gene>
<reference evidence="1 2" key="1">
    <citation type="journal article" date="2022" name="Hortic Res">
        <title>A haplotype resolved chromosomal level avocado genome allows analysis of novel avocado genes.</title>
        <authorList>
            <person name="Nath O."/>
            <person name="Fletcher S.J."/>
            <person name="Hayward A."/>
            <person name="Shaw L.M."/>
            <person name="Masouleh A.K."/>
            <person name="Furtado A."/>
            <person name="Henry R.J."/>
            <person name="Mitter N."/>
        </authorList>
    </citation>
    <scope>NUCLEOTIDE SEQUENCE [LARGE SCALE GENOMIC DNA]</scope>
    <source>
        <strain evidence="2">cv. Hass</strain>
    </source>
</reference>
<dbReference type="Proteomes" id="UP001234297">
    <property type="component" value="Chromosome 7"/>
</dbReference>
<name>A0ACC2L8Y3_PERAE</name>
<protein>
    <submittedName>
        <fullName evidence="1">Uncharacterized protein</fullName>
    </submittedName>
</protein>
<dbReference type="EMBL" id="CM056815">
    <property type="protein sequence ID" value="KAJ8629896.1"/>
    <property type="molecule type" value="Genomic_DNA"/>
</dbReference>
<evidence type="ECO:0000313" key="1">
    <source>
        <dbReference type="EMBL" id="KAJ8629896.1"/>
    </source>
</evidence>